<comment type="caution">
    <text evidence="2">The sequence shown here is derived from an EMBL/GenBank/DDBJ whole genome shotgun (WGS) entry which is preliminary data.</text>
</comment>
<keyword evidence="3" id="KW-1185">Reference proteome</keyword>
<sequence>MQEIERKFLVKNHDFKNEATSSSIIRQAFISRHPERTVRVRQYGDKGFLTIKGKSSADGTTRMEWEKEIPLNEAKQLFDLCEPGEIYKERYLVQLKGFTFEIDEFFGENQGLIIAEIELHSANQVFLKPAWLGKEVTGDVRFYNSQLSKNPFSNFKHNI</sequence>
<dbReference type="PIRSF" id="PIRSF016487">
    <property type="entry name" value="CYTH_UCP016487"/>
    <property type="match status" value="1"/>
</dbReference>
<dbReference type="RefSeq" id="WP_188404823.1">
    <property type="nucleotide sequence ID" value="NZ_BMGL01000001.1"/>
</dbReference>
<evidence type="ECO:0000313" key="3">
    <source>
        <dbReference type="Proteomes" id="UP000599688"/>
    </source>
</evidence>
<dbReference type="EMBL" id="BMGL01000001">
    <property type="protein sequence ID" value="GGE03357.1"/>
    <property type="molecule type" value="Genomic_DNA"/>
</dbReference>
<name>A0A917E675_9FLAO</name>
<feature type="domain" description="CYTH" evidence="1">
    <location>
        <begin position="1"/>
        <end position="149"/>
    </location>
</feature>
<proteinExistence type="predicted"/>
<reference evidence="2 3" key="1">
    <citation type="journal article" date="2014" name="Int. J. Syst. Evol. Microbiol.">
        <title>Complete genome sequence of Corynebacterium casei LMG S-19264T (=DSM 44701T), isolated from a smear-ripened cheese.</title>
        <authorList>
            <consortium name="US DOE Joint Genome Institute (JGI-PGF)"/>
            <person name="Walter F."/>
            <person name="Albersmeier A."/>
            <person name="Kalinowski J."/>
            <person name="Ruckert C."/>
        </authorList>
    </citation>
    <scope>NUCLEOTIDE SEQUENCE [LARGE SCALE GENOMIC DNA]</scope>
    <source>
        <strain evidence="2 3">CGMCC 1.12925</strain>
    </source>
</reference>
<protein>
    <recommendedName>
        <fullName evidence="1">CYTH domain-containing protein</fullName>
    </recommendedName>
</protein>
<evidence type="ECO:0000259" key="1">
    <source>
        <dbReference type="PROSITE" id="PS51707"/>
    </source>
</evidence>
<dbReference type="InterPro" id="IPR023577">
    <property type="entry name" value="CYTH_domain"/>
</dbReference>
<dbReference type="PANTHER" id="PTHR40114">
    <property type="entry name" value="SLR0698 PROTEIN"/>
    <property type="match status" value="1"/>
</dbReference>
<dbReference type="AlphaFoldDB" id="A0A917E675"/>
<dbReference type="Proteomes" id="UP000599688">
    <property type="component" value="Unassembled WGS sequence"/>
</dbReference>
<dbReference type="CDD" id="cd07891">
    <property type="entry name" value="CYTH-like_CthTTM-like_1"/>
    <property type="match status" value="1"/>
</dbReference>
<dbReference type="InterPro" id="IPR012042">
    <property type="entry name" value="NeuTTM/CthTTM-like"/>
</dbReference>
<organism evidence="2 3">
    <name type="scientific">Psychroflexus salis</name>
    <dbReference type="NCBI Taxonomy" id="1526574"/>
    <lineage>
        <taxon>Bacteria</taxon>
        <taxon>Pseudomonadati</taxon>
        <taxon>Bacteroidota</taxon>
        <taxon>Flavobacteriia</taxon>
        <taxon>Flavobacteriales</taxon>
        <taxon>Flavobacteriaceae</taxon>
        <taxon>Psychroflexus</taxon>
    </lineage>
</organism>
<evidence type="ECO:0000313" key="2">
    <source>
        <dbReference type="EMBL" id="GGE03357.1"/>
    </source>
</evidence>
<gene>
    <name evidence="2" type="ORF">GCM10010831_01250</name>
</gene>
<dbReference type="PROSITE" id="PS51707">
    <property type="entry name" value="CYTH"/>
    <property type="match status" value="1"/>
</dbReference>
<dbReference type="Gene3D" id="2.40.320.10">
    <property type="entry name" value="Hypothetical Protein Pfu-838710-001"/>
    <property type="match status" value="1"/>
</dbReference>
<dbReference type="SUPFAM" id="SSF55154">
    <property type="entry name" value="CYTH-like phosphatases"/>
    <property type="match status" value="1"/>
</dbReference>
<dbReference type="SMART" id="SM01118">
    <property type="entry name" value="CYTH"/>
    <property type="match status" value="1"/>
</dbReference>
<accession>A0A917E675</accession>
<dbReference type="PANTHER" id="PTHR40114:SF1">
    <property type="entry name" value="SLR0698 PROTEIN"/>
    <property type="match status" value="1"/>
</dbReference>
<dbReference type="InterPro" id="IPR033469">
    <property type="entry name" value="CYTH-like_dom_sf"/>
</dbReference>
<dbReference type="Pfam" id="PF01928">
    <property type="entry name" value="CYTH"/>
    <property type="match status" value="1"/>
</dbReference>